<dbReference type="GO" id="GO:1901673">
    <property type="term" value="P:regulation of mitotic spindle assembly"/>
    <property type="evidence" value="ECO:0007669"/>
    <property type="project" value="TreeGrafter"/>
</dbReference>
<accession>A0AAW0PLM1</accession>
<evidence type="ECO:0008006" key="4">
    <source>
        <dbReference type="Google" id="ProtNLM"/>
    </source>
</evidence>
<evidence type="ECO:0000313" key="2">
    <source>
        <dbReference type="EMBL" id="KAK7930638.1"/>
    </source>
</evidence>
<feature type="compositionally biased region" description="Polar residues" evidence="1">
    <location>
        <begin position="214"/>
        <end position="224"/>
    </location>
</feature>
<dbReference type="GO" id="GO:0036064">
    <property type="term" value="C:ciliary basal body"/>
    <property type="evidence" value="ECO:0007669"/>
    <property type="project" value="TreeGrafter"/>
</dbReference>
<protein>
    <recommendedName>
        <fullName evidence="4">Centriole, cilia and spindle-associated protein</fullName>
    </recommendedName>
</protein>
<dbReference type="PANTHER" id="PTHR31022:SF6">
    <property type="entry name" value="CENTRIOLE, CILIA AND SPINDLE-ASSOCIATED PROTEIN"/>
    <property type="match status" value="1"/>
</dbReference>
<gene>
    <name evidence="2" type="ORF">WMY93_007033</name>
</gene>
<dbReference type="Pfam" id="PF15748">
    <property type="entry name" value="CCSAP"/>
    <property type="match status" value="1"/>
</dbReference>
<feature type="compositionally biased region" description="Basic and acidic residues" evidence="1">
    <location>
        <begin position="239"/>
        <end position="266"/>
    </location>
</feature>
<dbReference type="Proteomes" id="UP001460270">
    <property type="component" value="Unassembled WGS sequence"/>
</dbReference>
<comment type="caution">
    <text evidence="2">The sequence shown here is derived from an EMBL/GenBank/DDBJ whole genome shotgun (WGS) entry which is preliminary data.</text>
</comment>
<dbReference type="GO" id="GO:0005819">
    <property type="term" value="C:spindle"/>
    <property type="evidence" value="ECO:0007669"/>
    <property type="project" value="TreeGrafter"/>
</dbReference>
<feature type="compositionally biased region" description="Basic residues" evidence="1">
    <location>
        <begin position="199"/>
        <end position="209"/>
    </location>
</feature>
<dbReference type="GO" id="GO:0008017">
    <property type="term" value="F:microtubule binding"/>
    <property type="evidence" value="ECO:0007669"/>
    <property type="project" value="TreeGrafter"/>
</dbReference>
<reference evidence="3" key="1">
    <citation type="submission" date="2024-04" db="EMBL/GenBank/DDBJ databases">
        <title>Salinicola lusitanus LLJ914,a marine bacterium isolated from the Okinawa Trough.</title>
        <authorList>
            <person name="Li J."/>
        </authorList>
    </citation>
    <scope>NUCLEOTIDE SEQUENCE [LARGE SCALE GENOMIC DNA]</scope>
</reference>
<dbReference type="EMBL" id="JBBPFD010000004">
    <property type="protein sequence ID" value="KAK7930638.1"/>
    <property type="molecule type" value="Genomic_DNA"/>
</dbReference>
<name>A0AAW0PLM1_9GOBI</name>
<feature type="compositionally biased region" description="Polar residues" evidence="1">
    <location>
        <begin position="163"/>
        <end position="183"/>
    </location>
</feature>
<feature type="region of interest" description="Disordered" evidence="1">
    <location>
        <begin position="89"/>
        <end position="289"/>
    </location>
</feature>
<proteinExistence type="predicted"/>
<dbReference type="PANTHER" id="PTHR31022">
    <property type="entry name" value="CENTRIOLE, CILIA AND SPINDLE-ASSOCIATED PROTEIN"/>
    <property type="match status" value="1"/>
</dbReference>
<feature type="compositionally biased region" description="Basic residues" evidence="1">
    <location>
        <begin position="278"/>
        <end position="287"/>
    </location>
</feature>
<dbReference type="AlphaFoldDB" id="A0AAW0PLM1"/>
<dbReference type="GO" id="GO:0005814">
    <property type="term" value="C:centriole"/>
    <property type="evidence" value="ECO:0007669"/>
    <property type="project" value="TreeGrafter"/>
</dbReference>
<organism evidence="2 3">
    <name type="scientific">Mugilogobius chulae</name>
    <name type="common">yellowstripe goby</name>
    <dbReference type="NCBI Taxonomy" id="88201"/>
    <lineage>
        <taxon>Eukaryota</taxon>
        <taxon>Metazoa</taxon>
        <taxon>Chordata</taxon>
        <taxon>Craniata</taxon>
        <taxon>Vertebrata</taxon>
        <taxon>Euteleostomi</taxon>
        <taxon>Actinopterygii</taxon>
        <taxon>Neopterygii</taxon>
        <taxon>Teleostei</taxon>
        <taxon>Neoteleostei</taxon>
        <taxon>Acanthomorphata</taxon>
        <taxon>Gobiaria</taxon>
        <taxon>Gobiiformes</taxon>
        <taxon>Gobioidei</taxon>
        <taxon>Gobiidae</taxon>
        <taxon>Gobionellinae</taxon>
        <taxon>Mugilogobius</taxon>
    </lineage>
</organism>
<feature type="compositionally biased region" description="Low complexity" evidence="1">
    <location>
        <begin position="89"/>
        <end position="98"/>
    </location>
</feature>
<evidence type="ECO:0000256" key="1">
    <source>
        <dbReference type="SAM" id="MobiDB-lite"/>
    </source>
</evidence>
<dbReference type="GO" id="GO:0035869">
    <property type="term" value="C:ciliary transition zone"/>
    <property type="evidence" value="ECO:0007669"/>
    <property type="project" value="TreeGrafter"/>
</dbReference>
<dbReference type="InterPro" id="IPR029774">
    <property type="entry name" value="CSAP"/>
</dbReference>
<evidence type="ECO:0000313" key="3">
    <source>
        <dbReference type="Proteomes" id="UP001460270"/>
    </source>
</evidence>
<feature type="compositionally biased region" description="Gly residues" evidence="1">
    <location>
        <begin position="145"/>
        <end position="155"/>
    </location>
</feature>
<sequence>MTDAAFSVFTANAFNVQSTVGKQDVAVSWSCTDHSLAMVTKKARTEYMKKFKDPKWDNFSKCYEDCLKYRLTRRVMEGAHRPWFWEGWESSSESSGWSTPLGRGNRVLPLSVAPPDTEEVTQRLMELKTSPGPKPCSGAEESEGEPGGGGGGGGKTEAAVVQNGPNEANDSAVNGFHNDTPTDNGPIDSASSDGEVLHPRPRQRPRRRPPKTEPGQNQNQTQGQAVVRKTRAKSQPPTSRDRDRESRLDWTQKHMEARRTPIDSHTSDACVQTGRPRTGLRSHMRRTRSADLDKLRKSHLSVADSPWVTEYMRCFSARVR</sequence>
<keyword evidence="3" id="KW-1185">Reference proteome</keyword>